<keyword evidence="10" id="KW-0718">Serine biosynthesis</keyword>
<evidence type="ECO:0000256" key="11">
    <source>
        <dbReference type="ARBA" id="ARBA00031693"/>
    </source>
</evidence>
<reference evidence="15 16" key="1">
    <citation type="submission" date="2018-08" db="EMBL/GenBank/DDBJ databases">
        <title>Komagataeibacter sp. AV 382.</title>
        <authorList>
            <person name="Skraban J."/>
            <person name="Trcek J."/>
        </authorList>
    </citation>
    <scope>NUCLEOTIDE SEQUENCE [LARGE SCALE GENOMIC DNA]</scope>
    <source>
        <strain evidence="15 16">AV 382</strain>
    </source>
</reference>
<dbReference type="PANTHER" id="PTHR43344:SF2">
    <property type="entry name" value="PHOSPHOSERINE PHOSPHATASE"/>
    <property type="match status" value="1"/>
</dbReference>
<dbReference type="Proteomes" id="UP000262371">
    <property type="component" value="Unassembled WGS sequence"/>
</dbReference>
<evidence type="ECO:0000256" key="3">
    <source>
        <dbReference type="ARBA" id="ARBA00009184"/>
    </source>
</evidence>
<dbReference type="InterPro" id="IPR050582">
    <property type="entry name" value="HAD-like_SerB"/>
</dbReference>
<dbReference type="GO" id="GO:0006564">
    <property type="term" value="P:L-serine biosynthetic process"/>
    <property type="evidence" value="ECO:0007669"/>
    <property type="project" value="UniProtKB-KW"/>
</dbReference>
<dbReference type="SFLD" id="SFLDS00003">
    <property type="entry name" value="Haloacid_Dehalogenase"/>
    <property type="match status" value="1"/>
</dbReference>
<evidence type="ECO:0000256" key="5">
    <source>
        <dbReference type="ARBA" id="ARBA00015196"/>
    </source>
</evidence>
<evidence type="ECO:0000256" key="7">
    <source>
        <dbReference type="ARBA" id="ARBA00022723"/>
    </source>
</evidence>
<name>A0A371YY85_9PROT</name>
<keyword evidence="7" id="KW-0479">Metal-binding</keyword>
<comment type="cofactor">
    <cofactor evidence="1">
        <name>Mg(2+)</name>
        <dbReference type="ChEBI" id="CHEBI:18420"/>
    </cofactor>
</comment>
<dbReference type="GO" id="GO:0000287">
    <property type="term" value="F:magnesium ion binding"/>
    <property type="evidence" value="ECO:0007669"/>
    <property type="project" value="TreeGrafter"/>
</dbReference>
<dbReference type="SFLD" id="SFLDG01137">
    <property type="entry name" value="C1.6.1:_Phosphoserine_Phosphat"/>
    <property type="match status" value="1"/>
</dbReference>
<dbReference type="Gene3D" id="3.40.50.1000">
    <property type="entry name" value="HAD superfamily/HAD-like"/>
    <property type="match status" value="1"/>
</dbReference>
<evidence type="ECO:0000256" key="13">
    <source>
        <dbReference type="ARBA" id="ARBA00048523"/>
    </source>
</evidence>
<feature type="active site" description="Nucleophile" evidence="14">
    <location>
        <position position="94"/>
    </location>
</feature>
<keyword evidence="9" id="KW-0460">Magnesium</keyword>
<evidence type="ECO:0000313" key="16">
    <source>
        <dbReference type="Proteomes" id="UP000262371"/>
    </source>
</evidence>
<dbReference type="NCBIfam" id="TIGR01488">
    <property type="entry name" value="HAD-SF-IB"/>
    <property type="match status" value="1"/>
</dbReference>
<dbReference type="RefSeq" id="WP_116703683.1">
    <property type="nucleotide sequence ID" value="NZ_QUWV01000120.1"/>
</dbReference>
<evidence type="ECO:0000256" key="2">
    <source>
        <dbReference type="ARBA" id="ARBA00005135"/>
    </source>
</evidence>
<dbReference type="UniPathway" id="UPA00135">
    <property type="reaction ID" value="UER00198"/>
</dbReference>
<dbReference type="EC" id="3.1.3.3" evidence="4"/>
<organism evidence="15 16">
    <name type="scientific">Komagataeibacter melaceti</name>
    <dbReference type="NCBI Taxonomy" id="2766577"/>
    <lineage>
        <taxon>Bacteria</taxon>
        <taxon>Pseudomonadati</taxon>
        <taxon>Pseudomonadota</taxon>
        <taxon>Alphaproteobacteria</taxon>
        <taxon>Acetobacterales</taxon>
        <taxon>Acetobacteraceae</taxon>
        <taxon>Komagataeibacter</taxon>
    </lineage>
</organism>
<feature type="active site" description="Proton donor" evidence="14">
    <location>
        <position position="96"/>
    </location>
</feature>
<dbReference type="SFLD" id="SFLDG01136">
    <property type="entry name" value="C1.6:_Phosphoserine_Phosphatas"/>
    <property type="match status" value="1"/>
</dbReference>
<keyword evidence="16" id="KW-1185">Reference proteome</keyword>
<comment type="catalytic activity">
    <reaction evidence="13">
        <text>O-phospho-D-serine + H2O = D-serine + phosphate</text>
        <dbReference type="Rhea" id="RHEA:24873"/>
        <dbReference type="ChEBI" id="CHEBI:15377"/>
        <dbReference type="ChEBI" id="CHEBI:35247"/>
        <dbReference type="ChEBI" id="CHEBI:43474"/>
        <dbReference type="ChEBI" id="CHEBI:58680"/>
        <dbReference type="EC" id="3.1.3.3"/>
    </reaction>
</comment>
<evidence type="ECO:0000256" key="12">
    <source>
        <dbReference type="ARBA" id="ARBA00048138"/>
    </source>
</evidence>
<dbReference type="SUPFAM" id="SSF56784">
    <property type="entry name" value="HAD-like"/>
    <property type="match status" value="1"/>
</dbReference>
<dbReference type="InterPro" id="IPR004469">
    <property type="entry name" value="PSP"/>
</dbReference>
<comment type="similarity">
    <text evidence="3">Belongs to the HAD-like hydrolase superfamily. SerB family.</text>
</comment>
<dbReference type="PANTHER" id="PTHR43344">
    <property type="entry name" value="PHOSPHOSERINE PHOSPHATASE"/>
    <property type="match status" value="1"/>
</dbReference>
<dbReference type="SFLD" id="SFLDF00029">
    <property type="entry name" value="phosphoserine_phosphatase"/>
    <property type="match status" value="1"/>
</dbReference>
<gene>
    <name evidence="15" type="primary">serB</name>
    <name evidence="15" type="ORF">DY926_12590</name>
</gene>
<dbReference type="GO" id="GO:0036424">
    <property type="term" value="F:L-phosphoserine phosphatase activity"/>
    <property type="evidence" value="ECO:0007669"/>
    <property type="project" value="InterPro"/>
</dbReference>
<evidence type="ECO:0000256" key="1">
    <source>
        <dbReference type="ARBA" id="ARBA00001946"/>
    </source>
</evidence>
<evidence type="ECO:0000256" key="8">
    <source>
        <dbReference type="ARBA" id="ARBA00022801"/>
    </source>
</evidence>
<sequence length="303" mass="32231">MADSSPSFSHTLVLVANRGATSLTPVDTQMARDLVRGAAPVTLSEGEAVEIACPAPDAWDAPDIGAAREVFAGRGIDVLVTPRANRRKRLLVADMDSTIVSCETLDDIATHAGIGEKIAEITRRSMNGEIEFESALHERVALLRGLPVSLLEKAWKDVGLNTGAQELVRTMRAHGARTALVSGGFTFFTSRVAEICGFDENHANTLLATDGKLTGEVGRPILGPDAKLEHLRRLVAQGGLDMADAMATGDGANDLAMLRVAGAGIAFHAKPAVRREISNQVNTTTLRSLLFAQGYHVDEFVTP</sequence>
<keyword evidence="6" id="KW-0028">Amino-acid biosynthesis</keyword>
<comment type="catalytic activity">
    <reaction evidence="12">
        <text>O-phospho-L-serine + H2O = L-serine + phosphate</text>
        <dbReference type="Rhea" id="RHEA:21208"/>
        <dbReference type="ChEBI" id="CHEBI:15377"/>
        <dbReference type="ChEBI" id="CHEBI:33384"/>
        <dbReference type="ChEBI" id="CHEBI:43474"/>
        <dbReference type="ChEBI" id="CHEBI:57524"/>
        <dbReference type="EC" id="3.1.3.3"/>
    </reaction>
</comment>
<evidence type="ECO:0000256" key="10">
    <source>
        <dbReference type="ARBA" id="ARBA00023299"/>
    </source>
</evidence>
<dbReference type="Pfam" id="PF12710">
    <property type="entry name" value="HAD"/>
    <property type="match status" value="1"/>
</dbReference>
<dbReference type="GO" id="GO:0005737">
    <property type="term" value="C:cytoplasm"/>
    <property type="evidence" value="ECO:0007669"/>
    <property type="project" value="TreeGrafter"/>
</dbReference>
<evidence type="ECO:0000256" key="9">
    <source>
        <dbReference type="ARBA" id="ARBA00022842"/>
    </source>
</evidence>
<dbReference type="AlphaFoldDB" id="A0A371YY85"/>
<comment type="pathway">
    <text evidence="2">Amino-acid biosynthesis; L-serine biosynthesis; L-serine from 3-phospho-D-glycerate: step 3/3.</text>
</comment>
<dbReference type="OrthoDB" id="9792539at2"/>
<evidence type="ECO:0000256" key="6">
    <source>
        <dbReference type="ARBA" id="ARBA00022605"/>
    </source>
</evidence>
<protein>
    <recommendedName>
        <fullName evidence="5">Phosphoserine phosphatase</fullName>
        <ecNumber evidence="4">3.1.3.3</ecNumber>
    </recommendedName>
    <alternativeName>
        <fullName evidence="11">O-phosphoserine phosphohydrolase</fullName>
    </alternativeName>
</protein>
<dbReference type="InterPro" id="IPR023214">
    <property type="entry name" value="HAD_sf"/>
</dbReference>
<proteinExistence type="inferred from homology"/>
<dbReference type="InterPro" id="IPR036412">
    <property type="entry name" value="HAD-like_sf"/>
</dbReference>
<keyword evidence="8 15" id="KW-0378">Hydrolase</keyword>
<evidence type="ECO:0000256" key="14">
    <source>
        <dbReference type="PIRSR" id="PIRSR604469-1"/>
    </source>
</evidence>
<comment type="caution">
    <text evidence="15">The sequence shown here is derived from an EMBL/GenBank/DDBJ whole genome shotgun (WGS) entry which is preliminary data.</text>
</comment>
<accession>A0A371YY85</accession>
<dbReference type="EMBL" id="QUWV01000120">
    <property type="protein sequence ID" value="RFD19197.1"/>
    <property type="molecule type" value="Genomic_DNA"/>
</dbReference>
<evidence type="ECO:0000256" key="4">
    <source>
        <dbReference type="ARBA" id="ARBA00012640"/>
    </source>
</evidence>
<evidence type="ECO:0000313" key="15">
    <source>
        <dbReference type="EMBL" id="RFD19197.1"/>
    </source>
</evidence>
<dbReference type="NCBIfam" id="TIGR00338">
    <property type="entry name" value="serB"/>
    <property type="match status" value="1"/>
</dbReference>